<comment type="caution">
    <text evidence="1">The sequence shown here is derived from an EMBL/GenBank/DDBJ whole genome shotgun (WGS) entry which is preliminary data.</text>
</comment>
<evidence type="ECO:0000313" key="2">
    <source>
        <dbReference type="Proteomes" id="UP000179237"/>
    </source>
</evidence>
<sequence>MATLVSEMLGGNESDFDKLGVFDAVIGVDTRLFVDPFLLNKTKVPELKNSRNRIKKYYEDIITLLLASKSIGDIAWKEAYKRLIFRELKGVSIGYGAHSSDGSAIGPVLAKKLVKTASEIVNMGIKDPNIFELIGLFEEDFGADRLSDMTLRIIKEDVFRYTERVTKELNIVKTHSYKIGEKEFTLPISSKTGKPVILLPKEILRDLPVALTWEGIDHVVAVNNELRQRLNRLIGTGWRSKIKKQELRDIIFTKKENVTELLDAYKNSSANNYDFEKDPAGQVNWYKIGRKYAEDNPLNLEKKHITNIEQLKDTLRKIANQFKRNIEVNGLNEHLYVKQGNTYKRRHERYSQLLFFAIADSYCEANDTDLNREPNAGSGPVDFKVSKGYNLRGLVEIKLSSNPSVTKGYEKQITAYEQSERTTTSFYLVIKVTKSERKTALLIKRYEEKIQKGETAPELIIIDGVKKPTASKRK</sequence>
<organism evidence="1 2">
    <name type="scientific">Candidatus Collierbacteria bacterium RIFOXYD1_FULL_40_9</name>
    <dbReference type="NCBI Taxonomy" id="1817731"/>
    <lineage>
        <taxon>Bacteria</taxon>
        <taxon>Candidatus Collieribacteriota</taxon>
    </lineage>
</organism>
<proteinExistence type="predicted"/>
<protein>
    <submittedName>
        <fullName evidence="1">Uncharacterized protein</fullName>
    </submittedName>
</protein>
<evidence type="ECO:0000313" key="1">
    <source>
        <dbReference type="EMBL" id="OGD83582.1"/>
    </source>
</evidence>
<dbReference type="Proteomes" id="UP000179237">
    <property type="component" value="Unassembled WGS sequence"/>
</dbReference>
<dbReference type="AlphaFoldDB" id="A0A1F5FVG3"/>
<accession>A0A1F5FVG3</accession>
<dbReference type="EMBL" id="MFAQ01000012">
    <property type="protein sequence ID" value="OGD83582.1"/>
    <property type="molecule type" value="Genomic_DNA"/>
</dbReference>
<reference evidence="1 2" key="1">
    <citation type="journal article" date="2016" name="Nat. Commun.">
        <title>Thousands of microbial genomes shed light on interconnected biogeochemical processes in an aquifer system.</title>
        <authorList>
            <person name="Anantharaman K."/>
            <person name="Brown C.T."/>
            <person name="Hug L.A."/>
            <person name="Sharon I."/>
            <person name="Castelle C.J."/>
            <person name="Probst A.J."/>
            <person name="Thomas B.C."/>
            <person name="Singh A."/>
            <person name="Wilkins M.J."/>
            <person name="Karaoz U."/>
            <person name="Brodie E.L."/>
            <person name="Williams K.H."/>
            <person name="Hubbard S.S."/>
            <person name="Banfield J.F."/>
        </authorList>
    </citation>
    <scope>NUCLEOTIDE SEQUENCE [LARGE SCALE GENOMIC DNA]</scope>
</reference>
<gene>
    <name evidence="1" type="ORF">A2572_04765</name>
</gene>
<name>A0A1F5FVG3_9BACT</name>